<dbReference type="Pfam" id="PF03372">
    <property type="entry name" value="Exo_endo_phos"/>
    <property type="match status" value="1"/>
</dbReference>
<evidence type="ECO:0000256" key="1">
    <source>
        <dbReference type="ARBA" id="ARBA00000493"/>
    </source>
</evidence>
<evidence type="ECO:0000256" key="4">
    <source>
        <dbReference type="ARBA" id="ARBA00022723"/>
    </source>
</evidence>
<dbReference type="InterPro" id="IPR005135">
    <property type="entry name" value="Endo/exonuclease/phosphatase"/>
</dbReference>
<evidence type="ECO:0000256" key="6">
    <source>
        <dbReference type="ARBA" id="ARBA00022801"/>
    </source>
</evidence>
<keyword evidence="5" id="KW-0227">DNA damage</keyword>
<name>A0A3B4GB71_9CICH</name>
<dbReference type="GO" id="GO:0003906">
    <property type="term" value="F:DNA-(apurinic or apyrimidinic site) endonuclease activity"/>
    <property type="evidence" value="ECO:0007669"/>
    <property type="project" value="TreeGrafter"/>
</dbReference>
<keyword evidence="7 9" id="KW-0460">Magnesium</keyword>
<feature type="site" description="Important for catalytic activity" evidence="10">
    <location>
        <position position="167"/>
    </location>
</feature>
<sequence>LTTFTMSNIKIITLNVKGINHFFKRHKIHSSLKKDRVQIALLQETHLTDSEHLKLNDWVGQIYYSSFNSKRSVYAPNTFDRLFYSNLLAKTSSVCPNHVIIGGDFNCGLSPETDYNPPKSQPPSKMAKAAMDFCSDLGLFDAWRVCNPHVKDFTFFSRPHFSFSRIDYMFVSRSVLDRTWGCLINTCALSDYSSVSMELLPPYYDPLSRHWRLNPALLSDPEFVKYLGDQWELCLSTNDLPGVSASTLLSLSPQRKRRARTLAKQLVLERNITNLEREFKKSSSVSVLKKLDAARSALYQLLTQKAETAIFYAKHKLFESGNKPGRLLARLAQGKKGSYAIPSLKDKKGVLQFEAKPISKIMKDPGIFSTNKISARIRRVRSVKASSSLESGYCHCLSSEITDTFFKVRPTKCLYLFMFCLPLP</sequence>
<dbReference type="EC" id="3.1.11.2" evidence="3"/>
<proteinExistence type="inferred from homology"/>
<dbReference type="PANTHER" id="PTHR22748:SF26">
    <property type="entry name" value="ENDONUCLEASE_EXONUCLEASE_PHOSPHATASE DOMAIN-CONTAINING PROTEIN"/>
    <property type="match status" value="1"/>
</dbReference>
<evidence type="ECO:0000256" key="2">
    <source>
        <dbReference type="ARBA" id="ARBA00007092"/>
    </source>
</evidence>
<feature type="binding site" evidence="9">
    <location>
        <position position="104"/>
    </location>
    <ligand>
        <name>Mg(2+)</name>
        <dbReference type="ChEBI" id="CHEBI:18420"/>
        <label>1</label>
    </ligand>
</feature>
<feature type="binding site" evidence="9">
    <location>
        <position position="106"/>
    </location>
    <ligand>
        <name>Mg(2+)</name>
        <dbReference type="ChEBI" id="CHEBI:18420"/>
        <label>1</label>
    </ligand>
</feature>
<evidence type="ECO:0000259" key="11">
    <source>
        <dbReference type="Pfam" id="PF03372"/>
    </source>
</evidence>
<accession>A0A3B4GB71</accession>
<dbReference type="AlphaFoldDB" id="A0A3B4GB71"/>
<dbReference type="GO" id="GO:0008081">
    <property type="term" value="F:phosphoric diester hydrolase activity"/>
    <property type="evidence" value="ECO:0007669"/>
    <property type="project" value="TreeGrafter"/>
</dbReference>
<evidence type="ECO:0000313" key="12">
    <source>
        <dbReference type="Ensembl" id="ENSPNYP00000020167.1"/>
    </source>
</evidence>
<dbReference type="InterPro" id="IPR036691">
    <property type="entry name" value="Endo/exonu/phosph_ase_sf"/>
</dbReference>
<keyword evidence="9" id="KW-0464">Manganese</keyword>
<dbReference type="GO" id="GO:0005634">
    <property type="term" value="C:nucleus"/>
    <property type="evidence" value="ECO:0007669"/>
    <property type="project" value="TreeGrafter"/>
</dbReference>
<dbReference type="GO" id="GO:0046872">
    <property type="term" value="F:metal ion binding"/>
    <property type="evidence" value="ECO:0007669"/>
    <property type="project" value="UniProtKB-KW"/>
</dbReference>
<dbReference type="CDD" id="cd09076">
    <property type="entry name" value="L1-EN"/>
    <property type="match status" value="1"/>
</dbReference>
<evidence type="ECO:0000256" key="8">
    <source>
        <dbReference type="ARBA" id="ARBA00023204"/>
    </source>
</evidence>
<comment type="cofactor">
    <cofactor evidence="9">
        <name>Mg(2+)</name>
        <dbReference type="ChEBI" id="CHEBI:18420"/>
    </cofactor>
    <cofactor evidence="9">
        <name>Mn(2+)</name>
        <dbReference type="ChEBI" id="CHEBI:29035"/>
    </cofactor>
    <text evidence="9">Probably binds two magnesium or manganese ions per subunit.</text>
</comment>
<feature type="site" description="Transition state stabilizer" evidence="10">
    <location>
        <position position="106"/>
    </location>
</feature>
<dbReference type="GO" id="GO:0006284">
    <property type="term" value="P:base-excision repair"/>
    <property type="evidence" value="ECO:0007669"/>
    <property type="project" value="TreeGrafter"/>
</dbReference>
<evidence type="ECO:0000256" key="10">
    <source>
        <dbReference type="PIRSR" id="PIRSR604808-3"/>
    </source>
</evidence>
<keyword evidence="8" id="KW-0234">DNA repair</keyword>
<keyword evidence="6" id="KW-0378">Hydrolase</keyword>
<evidence type="ECO:0000256" key="9">
    <source>
        <dbReference type="PIRSR" id="PIRSR604808-2"/>
    </source>
</evidence>
<comment type="similarity">
    <text evidence="2">Belongs to the DNA repair enzymes AP/ExoA family.</text>
</comment>
<organism evidence="12">
    <name type="scientific">Pundamilia nyererei</name>
    <dbReference type="NCBI Taxonomy" id="303518"/>
    <lineage>
        <taxon>Eukaryota</taxon>
        <taxon>Metazoa</taxon>
        <taxon>Chordata</taxon>
        <taxon>Craniata</taxon>
        <taxon>Vertebrata</taxon>
        <taxon>Euteleostomi</taxon>
        <taxon>Actinopterygii</taxon>
        <taxon>Neopterygii</taxon>
        <taxon>Teleostei</taxon>
        <taxon>Neoteleostei</taxon>
        <taxon>Acanthomorphata</taxon>
        <taxon>Ovalentaria</taxon>
        <taxon>Cichlomorphae</taxon>
        <taxon>Cichliformes</taxon>
        <taxon>Cichlidae</taxon>
        <taxon>African cichlids</taxon>
        <taxon>Pseudocrenilabrinae</taxon>
        <taxon>Haplochromini</taxon>
        <taxon>Pundamilia</taxon>
    </lineage>
</organism>
<dbReference type="STRING" id="303518.ENSPNYP00000020167"/>
<dbReference type="GeneTree" id="ENSGT01130000279115"/>
<dbReference type="SUPFAM" id="SSF56219">
    <property type="entry name" value="DNase I-like"/>
    <property type="match status" value="1"/>
</dbReference>
<dbReference type="Ensembl" id="ENSPNYT00000020663.1">
    <property type="protein sequence ID" value="ENSPNYP00000020167.1"/>
    <property type="gene ID" value="ENSPNYG00000015258.1"/>
</dbReference>
<evidence type="ECO:0000256" key="5">
    <source>
        <dbReference type="ARBA" id="ARBA00022763"/>
    </source>
</evidence>
<evidence type="ECO:0000256" key="3">
    <source>
        <dbReference type="ARBA" id="ARBA00012115"/>
    </source>
</evidence>
<reference evidence="12" key="1">
    <citation type="submission" date="2023-09" db="UniProtKB">
        <authorList>
            <consortium name="Ensembl"/>
        </authorList>
    </citation>
    <scope>IDENTIFICATION</scope>
</reference>
<dbReference type="InterPro" id="IPR004808">
    <property type="entry name" value="AP_endonuc_1"/>
</dbReference>
<comment type="catalytic activity">
    <reaction evidence="1">
        <text>Exonucleolytic cleavage in the 3'- to 5'-direction to yield nucleoside 5'-phosphates.</text>
        <dbReference type="EC" id="3.1.11.2"/>
    </reaction>
</comment>
<dbReference type="Gene3D" id="3.60.10.10">
    <property type="entry name" value="Endonuclease/exonuclease/phosphatase"/>
    <property type="match status" value="2"/>
</dbReference>
<evidence type="ECO:0000256" key="7">
    <source>
        <dbReference type="ARBA" id="ARBA00022842"/>
    </source>
</evidence>
<protein>
    <recommendedName>
        <fullName evidence="3">exodeoxyribonuclease III</fullName>
        <ecNumber evidence="3">3.1.11.2</ecNumber>
    </recommendedName>
</protein>
<keyword evidence="4 9" id="KW-0479">Metal-binding</keyword>
<dbReference type="PANTHER" id="PTHR22748">
    <property type="entry name" value="AP ENDONUCLEASE"/>
    <property type="match status" value="1"/>
</dbReference>
<feature type="domain" description="Endonuclease/exonuclease/phosphatase" evidence="11">
    <location>
        <begin position="13"/>
        <end position="190"/>
    </location>
</feature>
<dbReference type="GO" id="GO:0008311">
    <property type="term" value="F:double-stranded DNA 3'-5' DNA exonuclease activity"/>
    <property type="evidence" value="ECO:0007669"/>
    <property type="project" value="UniProtKB-EC"/>
</dbReference>